<feature type="transmembrane region" description="Helical" evidence="7">
    <location>
        <begin position="302"/>
        <end position="322"/>
    </location>
</feature>
<dbReference type="CDD" id="cd17335">
    <property type="entry name" value="MFS_MFSD6"/>
    <property type="match status" value="1"/>
</dbReference>
<feature type="transmembrane region" description="Helical" evidence="7">
    <location>
        <begin position="265"/>
        <end position="282"/>
    </location>
</feature>
<evidence type="ECO:0000256" key="1">
    <source>
        <dbReference type="ARBA" id="ARBA00004141"/>
    </source>
</evidence>
<dbReference type="PANTHER" id="PTHR16172:SF2">
    <property type="entry name" value="MAJOR FACILITATOR SUPERFAMILY DOMAIN-CONTAINING PROTEIN 6"/>
    <property type="match status" value="1"/>
</dbReference>
<evidence type="ECO:0000256" key="6">
    <source>
        <dbReference type="SAM" id="MobiDB-lite"/>
    </source>
</evidence>
<evidence type="ECO:0000313" key="10">
    <source>
        <dbReference type="Proteomes" id="UP001159427"/>
    </source>
</evidence>
<keyword evidence="4 7" id="KW-1133">Transmembrane helix</keyword>
<evidence type="ECO:0000256" key="3">
    <source>
        <dbReference type="ARBA" id="ARBA00022692"/>
    </source>
</evidence>
<dbReference type="InterPro" id="IPR024989">
    <property type="entry name" value="MFS_assoc_dom"/>
</dbReference>
<dbReference type="PANTHER" id="PTHR16172">
    <property type="entry name" value="MAJOR FACILITATOR SUPERFAMILY DOMAIN-CONTAINING PROTEIN 6-LIKE"/>
    <property type="match status" value="1"/>
</dbReference>
<evidence type="ECO:0000313" key="9">
    <source>
        <dbReference type="EMBL" id="CAH3023217.1"/>
    </source>
</evidence>
<protein>
    <recommendedName>
        <fullName evidence="8">Major facilitator superfamily associated domain-containing protein</fullName>
    </recommendedName>
</protein>
<dbReference type="Pfam" id="PF12832">
    <property type="entry name" value="MFS_1_like"/>
    <property type="match status" value="1"/>
</dbReference>
<feature type="transmembrane region" description="Helical" evidence="7">
    <location>
        <begin position="223"/>
        <end position="244"/>
    </location>
</feature>
<reference evidence="9 10" key="1">
    <citation type="submission" date="2022-05" db="EMBL/GenBank/DDBJ databases">
        <authorList>
            <consortium name="Genoscope - CEA"/>
            <person name="William W."/>
        </authorList>
    </citation>
    <scope>NUCLEOTIDE SEQUENCE [LARGE SCALE GENOMIC DNA]</scope>
</reference>
<feature type="transmembrane region" description="Helical" evidence="7">
    <location>
        <begin position="382"/>
        <end position="403"/>
    </location>
</feature>
<gene>
    <name evidence="9" type="ORF">PEVE_00018525</name>
</gene>
<dbReference type="InterPro" id="IPR036259">
    <property type="entry name" value="MFS_trans_sf"/>
</dbReference>
<feature type="transmembrane region" description="Helical" evidence="7">
    <location>
        <begin position="97"/>
        <end position="116"/>
    </location>
</feature>
<dbReference type="Proteomes" id="UP001159427">
    <property type="component" value="Unassembled WGS sequence"/>
</dbReference>
<comment type="caution">
    <text evidence="9">The sequence shown here is derived from an EMBL/GenBank/DDBJ whole genome shotgun (WGS) entry which is preliminary data.</text>
</comment>
<feature type="transmembrane region" description="Helical" evidence="7">
    <location>
        <begin position="63"/>
        <end position="85"/>
    </location>
</feature>
<accession>A0ABN8M184</accession>
<organism evidence="9 10">
    <name type="scientific">Porites evermanni</name>
    <dbReference type="NCBI Taxonomy" id="104178"/>
    <lineage>
        <taxon>Eukaryota</taxon>
        <taxon>Metazoa</taxon>
        <taxon>Cnidaria</taxon>
        <taxon>Anthozoa</taxon>
        <taxon>Hexacorallia</taxon>
        <taxon>Scleractinia</taxon>
        <taxon>Fungiina</taxon>
        <taxon>Poritidae</taxon>
        <taxon>Porites</taxon>
    </lineage>
</organism>
<feature type="transmembrane region" description="Helical" evidence="7">
    <location>
        <begin position="343"/>
        <end position="362"/>
    </location>
</feature>
<dbReference type="InterPro" id="IPR051717">
    <property type="entry name" value="MFS_MFSD6"/>
</dbReference>
<sequence length="567" mass="63354">MTEKERLLPAGKETGENSGNLFHPEEGAVPSQPLSSEQADKRGSSRPWYDTVHSMLAINRNLLLYKAFYFFYFAAHGSLLPYLSLYFKHSVLLPAKMAGILSAVRPFCLFVSAPILGTIADKFNKIRTVLLVALCSYIIYNLLIAVVPPVSVECLSKVHVILNITHNHSLPRAVHHHDGSARFEQEEAGYWNFGQMEEMWNETWLFDLYTKTDPATFKKAESVFIVILVITIVGEFLGAISNTLADVATFQNLENQPNSYGIQRLWGSIGYGISAFITGEIVERQYIKQTDICPKVVSDIYRPFFFVYCVLMAVALSLATRFNFLNGDKHVSENITLIRGLKIFFKVEYAVFGAIALFLGIAKGSAETFLFMHLVELGAHSPFLFSWLFAIQCISNVTLYYASVYFLEKVGHVKMLIAGLLVYALRFYFFSVIEDPWLVLPVEVLVGISSASVWCALASYVATPPRLGATLQGILHGLYYGLGSGLGQLIGGTLVYSYGTAPYFRYCALVVLLITIPFALASPFLSSRLTIWMSLSGYSQLKPKQDQTCCPRLYKLLGVREQKSTNE</sequence>
<dbReference type="Gene3D" id="1.20.1250.20">
    <property type="entry name" value="MFS general substrate transporter like domains"/>
    <property type="match status" value="2"/>
</dbReference>
<keyword evidence="3 7" id="KW-0812">Transmembrane</keyword>
<name>A0ABN8M184_9CNID</name>
<evidence type="ECO:0000256" key="7">
    <source>
        <dbReference type="SAM" id="Phobius"/>
    </source>
</evidence>
<evidence type="ECO:0000256" key="5">
    <source>
        <dbReference type="ARBA" id="ARBA00023136"/>
    </source>
</evidence>
<evidence type="ECO:0000256" key="2">
    <source>
        <dbReference type="ARBA" id="ARBA00005241"/>
    </source>
</evidence>
<dbReference type="EMBL" id="CALNXI010000251">
    <property type="protein sequence ID" value="CAH3023217.1"/>
    <property type="molecule type" value="Genomic_DNA"/>
</dbReference>
<evidence type="ECO:0000259" key="8">
    <source>
        <dbReference type="Pfam" id="PF12832"/>
    </source>
</evidence>
<dbReference type="SUPFAM" id="SSF103473">
    <property type="entry name" value="MFS general substrate transporter"/>
    <property type="match status" value="1"/>
</dbReference>
<feature type="transmembrane region" description="Helical" evidence="7">
    <location>
        <begin position="415"/>
        <end position="433"/>
    </location>
</feature>
<feature type="domain" description="Major facilitator superfamily associated" evidence="8">
    <location>
        <begin position="63"/>
        <end position="505"/>
    </location>
</feature>
<feature type="transmembrane region" description="Helical" evidence="7">
    <location>
        <begin position="128"/>
        <end position="147"/>
    </location>
</feature>
<evidence type="ECO:0000256" key="4">
    <source>
        <dbReference type="ARBA" id="ARBA00022989"/>
    </source>
</evidence>
<feature type="transmembrane region" description="Helical" evidence="7">
    <location>
        <begin position="474"/>
        <end position="497"/>
    </location>
</feature>
<comment type="similarity">
    <text evidence="2">Belongs to the major facilitator superfamily. MFSD6 family.</text>
</comment>
<keyword evidence="5 7" id="KW-0472">Membrane</keyword>
<feature type="transmembrane region" description="Helical" evidence="7">
    <location>
        <begin position="439"/>
        <end position="462"/>
    </location>
</feature>
<feature type="region of interest" description="Disordered" evidence="6">
    <location>
        <begin position="1"/>
        <end position="46"/>
    </location>
</feature>
<comment type="subcellular location">
    <subcellularLocation>
        <location evidence="1">Membrane</location>
        <topology evidence="1">Multi-pass membrane protein</topology>
    </subcellularLocation>
</comment>
<keyword evidence="10" id="KW-1185">Reference proteome</keyword>
<feature type="transmembrane region" description="Helical" evidence="7">
    <location>
        <begin position="503"/>
        <end position="525"/>
    </location>
</feature>
<proteinExistence type="inferred from homology"/>